<dbReference type="SFLD" id="SFLDG00179">
    <property type="entry name" value="mandelate_racemase"/>
    <property type="match status" value="1"/>
</dbReference>
<dbReference type="RefSeq" id="WP_105958497.1">
    <property type="nucleotide sequence ID" value="NZ_PVNS01000004.1"/>
</dbReference>
<protein>
    <submittedName>
        <fullName evidence="5">Galactonate dehydratase</fullName>
    </submittedName>
</protein>
<dbReference type="Gene3D" id="3.30.390.10">
    <property type="entry name" value="Enolase-like, N-terminal domain"/>
    <property type="match status" value="1"/>
</dbReference>
<dbReference type="InterPro" id="IPR013341">
    <property type="entry name" value="Mandelate_racemase_N_dom"/>
</dbReference>
<dbReference type="PANTHER" id="PTHR48080:SF2">
    <property type="entry name" value="D-GALACTONATE DEHYDRATASE"/>
    <property type="match status" value="1"/>
</dbReference>
<dbReference type="GO" id="GO:0046872">
    <property type="term" value="F:metal ion binding"/>
    <property type="evidence" value="ECO:0007669"/>
    <property type="project" value="UniProtKB-KW"/>
</dbReference>
<sequence>MKITNVECFLVPPRWCFVKIETDEGISGWGEPVIEGRAATVKAAVEEMAEYLIGKDPLPIEDHWNVLYRGGFYRGGPILMSAISGIDQALWDIKGKYFDAPVYELLGGAVRENIRVYSWIGGDRPQDVGKQAAALQEEGFTAVKMNATEEMQYLDSYAKIDEAAARIASIREHAGWEIGVGIDFHGRVHKPMVPALIKELEPYRPMFIEEPVLPEHNEAIPGIAQATTVPIATGERMYSRWDMKPLLERGGVSVLQPDVSHAGGITECRKIATMAEAYDVSIALHCPLGPIALASCLQVDAVSYNAFIQEQSMGIHYNKGNDVKDYLLNPDVFSFTNGRASLPDKPGLGVEIDEAKVREKAASPHAWKNPVWRHADGTVAEW</sequence>
<dbReference type="InterPro" id="IPR018110">
    <property type="entry name" value="Mandel_Rmase/mucon_lact_enz_CS"/>
</dbReference>
<evidence type="ECO:0000313" key="6">
    <source>
        <dbReference type="Proteomes" id="UP000243650"/>
    </source>
</evidence>
<evidence type="ECO:0000256" key="1">
    <source>
        <dbReference type="ARBA" id="ARBA00022723"/>
    </source>
</evidence>
<reference evidence="5 6" key="1">
    <citation type="submission" date="2018-03" db="EMBL/GenBank/DDBJ databases">
        <title>Bacillus urumqiensis sp. nov., a moderately haloalkaliphilic bacterium isolated from a salt lake.</title>
        <authorList>
            <person name="Zhao B."/>
            <person name="Liao Z."/>
        </authorList>
    </citation>
    <scope>NUCLEOTIDE SEQUENCE [LARGE SCALE GENOMIC DNA]</scope>
    <source>
        <strain evidence="5 6">BZ-SZ-XJ18</strain>
    </source>
</reference>
<dbReference type="Pfam" id="PF02746">
    <property type="entry name" value="MR_MLE_N"/>
    <property type="match status" value="1"/>
</dbReference>
<dbReference type="InterPro" id="IPR013342">
    <property type="entry name" value="Mandelate_racemase_C"/>
</dbReference>
<dbReference type="Proteomes" id="UP000243650">
    <property type="component" value="Unassembled WGS sequence"/>
</dbReference>
<dbReference type="EMBL" id="PVNS01000004">
    <property type="protein sequence ID" value="PRO66307.1"/>
    <property type="molecule type" value="Genomic_DNA"/>
</dbReference>
<dbReference type="InterPro" id="IPR036849">
    <property type="entry name" value="Enolase-like_C_sf"/>
</dbReference>
<dbReference type="Pfam" id="PF13378">
    <property type="entry name" value="MR_MLE_C"/>
    <property type="match status" value="1"/>
</dbReference>
<dbReference type="NCBIfam" id="NF010624">
    <property type="entry name" value="PRK14017.1"/>
    <property type="match status" value="1"/>
</dbReference>
<keyword evidence="1" id="KW-0479">Metal-binding</keyword>
<dbReference type="GO" id="GO:0009063">
    <property type="term" value="P:amino acid catabolic process"/>
    <property type="evidence" value="ECO:0007669"/>
    <property type="project" value="InterPro"/>
</dbReference>
<dbReference type="CDD" id="cd03325">
    <property type="entry name" value="D-galactonate_dehydratase"/>
    <property type="match status" value="1"/>
</dbReference>
<dbReference type="OrthoDB" id="9775391at2"/>
<dbReference type="SMART" id="SM00922">
    <property type="entry name" value="MR_MLE"/>
    <property type="match status" value="1"/>
</dbReference>
<keyword evidence="3" id="KW-0456">Lyase</keyword>
<dbReference type="SFLD" id="SFLDS00001">
    <property type="entry name" value="Enolase"/>
    <property type="match status" value="1"/>
</dbReference>
<feature type="domain" description="Mandelate racemase/muconate lactonizing enzyme C-terminal" evidence="4">
    <location>
        <begin position="125"/>
        <end position="230"/>
    </location>
</feature>
<dbReference type="SUPFAM" id="SSF54826">
    <property type="entry name" value="Enolase N-terminal domain-like"/>
    <property type="match status" value="1"/>
</dbReference>
<dbReference type="GO" id="GO:0008869">
    <property type="term" value="F:galactonate dehydratase activity"/>
    <property type="evidence" value="ECO:0007669"/>
    <property type="project" value="InterPro"/>
</dbReference>
<organism evidence="5 6">
    <name type="scientific">Alkalicoccus urumqiensis</name>
    <name type="common">Bacillus urumqiensis</name>
    <dbReference type="NCBI Taxonomy" id="1548213"/>
    <lineage>
        <taxon>Bacteria</taxon>
        <taxon>Bacillati</taxon>
        <taxon>Bacillota</taxon>
        <taxon>Bacilli</taxon>
        <taxon>Bacillales</taxon>
        <taxon>Bacillaceae</taxon>
        <taxon>Alkalicoccus</taxon>
    </lineage>
</organism>
<dbReference type="InterPro" id="IPR029017">
    <property type="entry name" value="Enolase-like_N"/>
</dbReference>
<dbReference type="InterPro" id="IPR029065">
    <property type="entry name" value="Enolase_C-like"/>
</dbReference>
<dbReference type="SUPFAM" id="SSF51604">
    <property type="entry name" value="Enolase C-terminal domain-like"/>
    <property type="match status" value="1"/>
</dbReference>
<proteinExistence type="predicted"/>
<dbReference type="GO" id="GO:0034194">
    <property type="term" value="P:D-galactonate catabolic process"/>
    <property type="evidence" value="ECO:0007669"/>
    <property type="project" value="InterPro"/>
</dbReference>
<evidence type="ECO:0000256" key="2">
    <source>
        <dbReference type="ARBA" id="ARBA00022842"/>
    </source>
</evidence>
<dbReference type="PANTHER" id="PTHR48080">
    <property type="entry name" value="D-GALACTONATE DEHYDRATASE-RELATED"/>
    <property type="match status" value="1"/>
</dbReference>
<keyword evidence="6" id="KW-1185">Reference proteome</keyword>
<evidence type="ECO:0000259" key="4">
    <source>
        <dbReference type="SMART" id="SM00922"/>
    </source>
</evidence>
<name>A0A2P6MJ47_ALKUR</name>
<dbReference type="PROSITE" id="PS00908">
    <property type="entry name" value="MR_MLE_1"/>
    <property type="match status" value="1"/>
</dbReference>
<dbReference type="AlphaFoldDB" id="A0A2P6MJ47"/>
<dbReference type="InterPro" id="IPR034593">
    <property type="entry name" value="DgoD-like"/>
</dbReference>
<accession>A0A2P6MJ47</accession>
<dbReference type="FunFam" id="3.30.390.10:FF:000003">
    <property type="entry name" value="D-galactonate dehydratase"/>
    <property type="match status" value="1"/>
</dbReference>
<dbReference type="Gene3D" id="3.20.20.120">
    <property type="entry name" value="Enolase-like C-terminal domain"/>
    <property type="match status" value="1"/>
</dbReference>
<keyword evidence="2" id="KW-0460">Magnesium</keyword>
<evidence type="ECO:0000256" key="3">
    <source>
        <dbReference type="ARBA" id="ARBA00023239"/>
    </source>
</evidence>
<evidence type="ECO:0000313" key="5">
    <source>
        <dbReference type="EMBL" id="PRO66307.1"/>
    </source>
</evidence>
<comment type="caution">
    <text evidence="5">The sequence shown here is derived from an EMBL/GenBank/DDBJ whole genome shotgun (WGS) entry which is preliminary data.</text>
</comment>
<gene>
    <name evidence="5" type="ORF">C6I21_05755</name>
</gene>
<dbReference type="SFLD" id="SFLDF00003">
    <property type="entry name" value="D-galactonate_dehydratase"/>
    <property type="match status" value="1"/>
</dbReference>
<dbReference type="InterPro" id="IPR023592">
    <property type="entry name" value="Galactonate_deHydtase"/>
</dbReference>